<name>A0A7C4TQT0_UNCKA</name>
<comment type="caution">
    <text evidence="1">The sequence shown here is derived from an EMBL/GenBank/DDBJ whole genome shotgun (WGS) entry which is preliminary data.</text>
</comment>
<sequence>MSVLGSRLSAEDLPRIRNGDRLILSYGAGHGRVLATVSACCSPRIQAGDKLLMVTILEIDPRTGSAAPTEVVVGANLAVPIENLYLLPHP</sequence>
<gene>
    <name evidence="1" type="ORF">ENR63_03315</name>
</gene>
<proteinExistence type="predicted"/>
<accession>A0A7C4TQT0</accession>
<reference evidence="1" key="1">
    <citation type="journal article" date="2020" name="mSystems">
        <title>Genome- and Community-Level Interaction Insights into Carbon Utilization and Element Cycling Functions of Hydrothermarchaeota in Hydrothermal Sediment.</title>
        <authorList>
            <person name="Zhou Z."/>
            <person name="Liu Y."/>
            <person name="Xu W."/>
            <person name="Pan J."/>
            <person name="Luo Z.H."/>
            <person name="Li M."/>
        </authorList>
    </citation>
    <scope>NUCLEOTIDE SEQUENCE [LARGE SCALE GENOMIC DNA]</scope>
    <source>
        <strain evidence="1">SpSt-417</strain>
    </source>
</reference>
<evidence type="ECO:0000313" key="1">
    <source>
        <dbReference type="EMBL" id="HGW29923.1"/>
    </source>
</evidence>
<dbReference type="EMBL" id="DSRT01000180">
    <property type="protein sequence ID" value="HGW29923.1"/>
    <property type="molecule type" value="Genomic_DNA"/>
</dbReference>
<protein>
    <submittedName>
        <fullName evidence="1">Uncharacterized protein</fullName>
    </submittedName>
</protein>
<organism evidence="1">
    <name type="scientific">candidate division WWE3 bacterium</name>
    <dbReference type="NCBI Taxonomy" id="2053526"/>
    <lineage>
        <taxon>Bacteria</taxon>
        <taxon>Katanobacteria</taxon>
    </lineage>
</organism>
<dbReference type="AlphaFoldDB" id="A0A7C4TQT0"/>